<dbReference type="InterPro" id="IPR021549">
    <property type="entry name" value="DUF2894"/>
</dbReference>
<feature type="region of interest" description="Disordered" evidence="1">
    <location>
        <begin position="159"/>
        <end position="185"/>
    </location>
</feature>
<sequence length="185" mass="19981">MNHDALHDPLAWVQARTEADPVRQRVLEGLARRAAAQSGALRERLVARLIARAEAPTTAPAAPRSSPAPRPLAELVAQLQATGTELRQVHAHERTWRALRLTRRMAEVSAPVPEHLGPLNSQVLVARALQELQTLSPGYLQQLLTQLDMLAALAPLQAAEGGADKPARKAGARSAASKTPSPRRR</sequence>
<comment type="caution">
    <text evidence="2">The sequence shown here is derived from an EMBL/GenBank/DDBJ whole genome shotgun (WGS) entry which is preliminary data.</text>
</comment>
<dbReference type="Pfam" id="PF11445">
    <property type="entry name" value="DUF2894"/>
    <property type="match status" value="1"/>
</dbReference>
<proteinExistence type="predicted"/>
<evidence type="ECO:0000313" key="3">
    <source>
        <dbReference type="Proteomes" id="UP001201463"/>
    </source>
</evidence>
<organism evidence="2 3">
    <name type="scientific">Pelomonas caseinilytica</name>
    <dbReference type="NCBI Taxonomy" id="2906763"/>
    <lineage>
        <taxon>Bacteria</taxon>
        <taxon>Pseudomonadati</taxon>
        <taxon>Pseudomonadota</taxon>
        <taxon>Betaproteobacteria</taxon>
        <taxon>Burkholderiales</taxon>
        <taxon>Sphaerotilaceae</taxon>
        <taxon>Roseateles</taxon>
    </lineage>
</organism>
<protein>
    <submittedName>
        <fullName evidence="2">DUF2894 domain-containing protein</fullName>
    </submittedName>
</protein>
<dbReference type="Proteomes" id="UP001201463">
    <property type="component" value="Unassembled WGS sequence"/>
</dbReference>
<evidence type="ECO:0000313" key="2">
    <source>
        <dbReference type="EMBL" id="MCE4539089.1"/>
    </source>
</evidence>
<gene>
    <name evidence="2" type="ORF">LXT12_17705</name>
</gene>
<evidence type="ECO:0000256" key="1">
    <source>
        <dbReference type="SAM" id="MobiDB-lite"/>
    </source>
</evidence>
<name>A0ABS8XDV0_9BURK</name>
<dbReference type="EMBL" id="JAJTWT010000007">
    <property type="protein sequence ID" value="MCE4539089.1"/>
    <property type="molecule type" value="Genomic_DNA"/>
</dbReference>
<reference evidence="2 3" key="1">
    <citation type="submission" date="2021-12" db="EMBL/GenBank/DDBJ databases">
        <title>Genome seq of p7.</title>
        <authorList>
            <person name="Seo T."/>
        </authorList>
    </citation>
    <scope>NUCLEOTIDE SEQUENCE [LARGE SCALE GENOMIC DNA]</scope>
    <source>
        <strain evidence="2 3">P7</strain>
    </source>
</reference>
<dbReference type="RefSeq" id="WP_233393606.1">
    <property type="nucleotide sequence ID" value="NZ_JAJTWT010000007.1"/>
</dbReference>
<keyword evidence="3" id="KW-1185">Reference proteome</keyword>
<accession>A0ABS8XDV0</accession>